<keyword evidence="9" id="KW-1185">Reference proteome</keyword>
<feature type="domain" description="Polycystin cation channel PKD1/PKD2" evidence="7">
    <location>
        <begin position="428"/>
        <end position="556"/>
    </location>
</feature>
<feature type="transmembrane region" description="Helical" evidence="6">
    <location>
        <begin position="471"/>
        <end position="490"/>
    </location>
</feature>
<evidence type="ECO:0000256" key="6">
    <source>
        <dbReference type="SAM" id="Phobius"/>
    </source>
</evidence>
<feature type="compositionally biased region" description="Polar residues" evidence="5">
    <location>
        <begin position="52"/>
        <end position="64"/>
    </location>
</feature>
<sequence>MSTHSVLPGDPDVLDEVKEASTIAAGDEEGTGGMETASSRNSQRMDDCLREATTTNGAEQLNPSNGGGVLSLNRDDSTVTPNHEMPLEDAIVALEFDYYVLGVALWRLMTTMGFCVIAATLFSSEIPNTNLLDQTDALLSALAPESDSLTSLNATVQFDDISSVDNIYDWLSDTLIPAVFVTTDHNGNPLPEDQRGRVGLSNQVLGGVILEMTSSEFVSCNPKFVHHGLYPKCKDEAAVVVNFLPIGMNTNEAKRVIANLKTSGTWVNFRTMQLRVTVATYSGESCLFSIARLKLRFPETGSIFAKASIITIPDYRGVSWTIILPPGCVSLVFAAFLLYLENVKPPRRMVAQSLRTQQSKWKQRALVVGEGLVKFGALPTFGVLWPIMTTTNFSKQMVGLSDDNDQDPYKALRELLTALDNQVNRIDILNIAGALAITQLGLYLLRQLRFHPQLNVFARTVVSALRQFRDFFVVFMIIFLTFVFSGGVLFGRRVRQFSSPTDAMVTCMNMLFGNFDFSYVEEHRGSGTFYWGYMVIVSLVLLNVMLTIVMGTYKTMNKEGYQGPINVLLANRIWYLHRYLVQALKRRKSRVDQLARKINDMDGDGAKLKRNPGNLSHDEVIVYGKVWPPLLLQVLNPSDSKKKKQTGADSTTKLFTSEMLKQIFASAAITDQEVAETFLFLRESLILNEAVTKRQNKTIQHKETELRRRESIKSLNVQEQLKPQSIQVSDEALVMRVAMLEQKLDLLLARSLPVIRK</sequence>
<evidence type="ECO:0000256" key="2">
    <source>
        <dbReference type="ARBA" id="ARBA00022692"/>
    </source>
</evidence>
<dbReference type="GO" id="GO:0016020">
    <property type="term" value="C:membrane"/>
    <property type="evidence" value="ECO:0007669"/>
    <property type="project" value="UniProtKB-SubCell"/>
</dbReference>
<dbReference type="EMBL" id="JAGDFM010000032">
    <property type="protein sequence ID" value="KAG7390439.1"/>
    <property type="molecule type" value="Genomic_DNA"/>
</dbReference>
<dbReference type="Proteomes" id="UP000694044">
    <property type="component" value="Unassembled WGS sequence"/>
</dbReference>
<protein>
    <recommendedName>
        <fullName evidence="7">Polycystin cation channel PKD1/PKD2 domain-containing protein</fullName>
    </recommendedName>
</protein>
<comment type="subcellular location">
    <subcellularLocation>
        <location evidence="1">Membrane</location>
        <topology evidence="1">Multi-pass membrane protein</topology>
    </subcellularLocation>
</comment>
<gene>
    <name evidence="8" type="ORF">PHYPSEUDO_007962</name>
</gene>
<dbReference type="InterPro" id="IPR051223">
    <property type="entry name" value="Polycystin"/>
</dbReference>
<dbReference type="PANTHER" id="PTHR10877">
    <property type="entry name" value="POLYCYSTIN FAMILY MEMBER"/>
    <property type="match status" value="1"/>
</dbReference>
<dbReference type="AlphaFoldDB" id="A0A8T1WFN0"/>
<evidence type="ECO:0000256" key="4">
    <source>
        <dbReference type="ARBA" id="ARBA00023136"/>
    </source>
</evidence>
<comment type="caution">
    <text evidence="8">The sequence shown here is derived from an EMBL/GenBank/DDBJ whole genome shotgun (WGS) entry which is preliminary data.</text>
</comment>
<reference evidence="8" key="1">
    <citation type="submission" date="2021-02" db="EMBL/GenBank/DDBJ databases">
        <authorList>
            <person name="Palmer J.M."/>
        </authorList>
    </citation>
    <scope>NUCLEOTIDE SEQUENCE</scope>
    <source>
        <strain evidence="8">SCRP734</strain>
    </source>
</reference>
<feature type="region of interest" description="Disordered" evidence="5">
    <location>
        <begin position="22"/>
        <end position="81"/>
    </location>
</feature>
<evidence type="ECO:0000259" key="7">
    <source>
        <dbReference type="Pfam" id="PF08016"/>
    </source>
</evidence>
<evidence type="ECO:0000313" key="9">
    <source>
        <dbReference type="Proteomes" id="UP000694044"/>
    </source>
</evidence>
<dbReference type="PANTHER" id="PTHR10877:SF183">
    <property type="entry name" value="AT14535P-RELATED"/>
    <property type="match status" value="1"/>
</dbReference>
<evidence type="ECO:0000256" key="3">
    <source>
        <dbReference type="ARBA" id="ARBA00022989"/>
    </source>
</evidence>
<dbReference type="OrthoDB" id="129432at2759"/>
<evidence type="ECO:0000256" key="5">
    <source>
        <dbReference type="SAM" id="MobiDB-lite"/>
    </source>
</evidence>
<feature type="transmembrane region" description="Helical" evidence="6">
    <location>
        <begin position="365"/>
        <end position="388"/>
    </location>
</feature>
<evidence type="ECO:0000313" key="8">
    <source>
        <dbReference type="EMBL" id="KAG7390439.1"/>
    </source>
</evidence>
<proteinExistence type="predicted"/>
<feature type="transmembrane region" description="Helical" evidence="6">
    <location>
        <begin position="428"/>
        <end position="445"/>
    </location>
</feature>
<feature type="transmembrane region" description="Helical" evidence="6">
    <location>
        <begin position="318"/>
        <end position="340"/>
    </location>
</feature>
<keyword evidence="2 6" id="KW-0812">Transmembrane</keyword>
<keyword evidence="3 6" id="KW-1133">Transmembrane helix</keyword>
<dbReference type="InterPro" id="IPR013122">
    <property type="entry name" value="PKD1_2_channel"/>
</dbReference>
<feature type="transmembrane region" description="Helical" evidence="6">
    <location>
        <begin position="530"/>
        <end position="553"/>
    </location>
</feature>
<dbReference type="Pfam" id="PF08016">
    <property type="entry name" value="PKD_channel"/>
    <property type="match status" value="1"/>
</dbReference>
<evidence type="ECO:0000256" key="1">
    <source>
        <dbReference type="ARBA" id="ARBA00004141"/>
    </source>
</evidence>
<keyword evidence="4 6" id="KW-0472">Membrane</keyword>
<accession>A0A8T1WFN0</accession>
<name>A0A8T1WFN0_9STRA</name>
<organism evidence="8 9">
    <name type="scientific">Phytophthora pseudosyringae</name>
    <dbReference type="NCBI Taxonomy" id="221518"/>
    <lineage>
        <taxon>Eukaryota</taxon>
        <taxon>Sar</taxon>
        <taxon>Stramenopiles</taxon>
        <taxon>Oomycota</taxon>
        <taxon>Peronosporomycetes</taxon>
        <taxon>Peronosporales</taxon>
        <taxon>Peronosporaceae</taxon>
        <taxon>Phytophthora</taxon>
    </lineage>
</organism>